<dbReference type="SUPFAM" id="SSF51621">
    <property type="entry name" value="Phosphoenolpyruvate/pyruvate domain"/>
    <property type="match status" value="1"/>
</dbReference>
<evidence type="ECO:0000256" key="5">
    <source>
        <dbReference type="ARBA" id="ARBA00022723"/>
    </source>
</evidence>
<evidence type="ECO:0000256" key="3">
    <source>
        <dbReference type="ARBA" id="ARBA00011994"/>
    </source>
</evidence>
<dbReference type="InterPro" id="IPR013815">
    <property type="entry name" value="ATP_grasp_subdomain_1"/>
</dbReference>
<feature type="binding site" evidence="12">
    <location>
        <position position="648"/>
    </location>
    <ligand>
        <name>substrate</name>
    </ligand>
</feature>
<evidence type="ECO:0000256" key="8">
    <source>
        <dbReference type="ARBA" id="ARBA00022840"/>
    </source>
</evidence>
<dbReference type="Pfam" id="PF02896">
    <property type="entry name" value="PEP-utilizers_C"/>
    <property type="match status" value="1"/>
</dbReference>
<keyword evidence="9 13" id="KW-0460">Magnesium</keyword>
<feature type="binding site" evidence="12">
    <location>
        <position position="776"/>
    </location>
    <ligand>
        <name>substrate</name>
    </ligand>
</feature>
<dbReference type="Gene3D" id="3.30.1490.20">
    <property type="entry name" value="ATP-grasp fold, A domain"/>
    <property type="match status" value="1"/>
</dbReference>
<dbReference type="EC" id="2.7.9.1" evidence="3 10"/>
<evidence type="ECO:0000256" key="11">
    <source>
        <dbReference type="PIRSR" id="PIRSR000853-1"/>
    </source>
</evidence>
<evidence type="ECO:0000256" key="14">
    <source>
        <dbReference type="SAM" id="MobiDB-lite"/>
    </source>
</evidence>
<feature type="domain" description="Pyruvate phosphate dikinase AMP/ATP-binding" evidence="16">
    <location>
        <begin position="334"/>
        <end position="386"/>
    </location>
</feature>
<evidence type="ECO:0000259" key="15">
    <source>
        <dbReference type="Pfam" id="PF00391"/>
    </source>
</evidence>
<feature type="binding site" evidence="13">
    <location>
        <position position="776"/>
    </location>
    <ligand>
        <name>Mg(2+)</name>
        <dbReference type="ChEBI" id="CHEBI:18420"/>
    </ligand>
</feature>
<comment type="catalytic activity">
    <reaction evidence="10">
        <text>pyruvate + phosphate + ATP = phosphoenolpyruvate + AMP + diphosphate + H(+)</text>
        <dbReference type="Rhea" id="RHEA:10756"/>
        <dbReference type="ChEBI" id="CHEBI:15361"/>
        <dbReference type="ChEBI" id="CHEBI:15378"/>
        <dbReference type="ChEBI" id="CHEBI:30616"/>
        <dbReference type="ChEBI" id="CHEBI:33019"/>
        <dbReference type="ChEBI" id="CHEBI:43474"/>
        <dbReference type="ChEBI" id="CHEBI:58702"/>
        <dbReference type="ChEBI" id="CHEBI:456215"/>
        <dbReference type="EC" id="2.7.9.1"/>
    </reaction>
</comment>
<keyword evidence="7 18" id="KW-0418">Kinase</keyword>
<evidence type="ECO:0000256" key="13">
    <source>
        <dbReference type="PIRSR" id="PIRSR000853-3"/>
    </source>
</evidence>
<sequence length="907" mass="101424">MVLSDSRSTQSQKRTLPPTKTKPATRYNADQNDEEKKQWVYLFSAGQADGDGSMKSLLGGKGAGLSEMSLLSLPVPPGLTIPTTVCQYFNENAQQYPSTLKSQVKSGLRKVEALTSCKFGDVEKPLLFSVRSGASVSMPGMMDTVLNLGLNDETVKGLEKQTNNKYFALDSYRRFIQMFGNVVMNIDMHKFDQIFSKYDNTTKQQENLNKIIQEYKLLFKNETGIDFVQDVYKQLWYTINAVFKSWNNSRAITYRKLNNISSLLGTAVTVQSMVFGNMGESSATGVVFTRNPSTGENIFYGEYLKNAQGEDVVAGIRTPNDINKMKQDMPKMYDELLRIRNILETHFKEVQDIEFTIQQSTLYILQTRNAKRSSRASVKIAVDMVNQGIISKKEAILRIDPLSIKNLLHPTIDPNQGYHLYTKGLPASPGAAFGKICLSANKVKELHESGEKDLILCTEETSPDDIEGMHLSKGMLTKRGGMTSHAAVVARGMGTPAVTGAGDIQININEKKVIIGNKYELKEGDIITIDGSTGEVMKGQLKTIDVTFSSEFDTLMKWIDEYKRLTILTNAETPDDVLRARNFGAKGVGLCRTEHMFFHPQRLPIMRQMILANNKEIRNQALDKLLPFQIKDFEKIFEIMNGHPVTIRFLDPPLHEFLPESDEDINQVIEMSNISKDEMMIKLKNMKEVNPMLGLRGCRVSILYPEIYMMQTKAAIQAAIQCNLKLKKPVEINLMVPFISSEEEIEIIKTQITKCIENLLPDDNHQIKYQIGTMIELPRAALKANDIALHAEFFSFGTNDLTQTCFGLSRDDSSSFINHYERNGIVKQDPFVALDVDGVGELIKIAIQRGLSTRSDLKLCLCGEQGGHPDSVKFCHNVGLHAVSCSPFLVPVARIAAAQAAIMQGKS</sequence>
<dbReference type="Pfam" id="PF01326">
    <property type="entry name" value="PPDK_N"/>
    <property type="match status" value="2"/>
</dbReference>
<evidence type="ECO:0000259" key="16">
    <source>
        <dbReference type="Pfam" id="PF01326"/>
    </source>
</evidence>
<feature type="binding site" evidence="12">
    <location>
        <position position="797"/>
    </location>
    <ligand>
        <name>substrate</name>
    </ligand>
</feature>
<evidence type="ECO:0000256" key="9">
    <source>
        <dbReference type="ARBA" id="ARBA00022842"/>
    </source>
</evidence>
<dbReference type="Pfam" id="PF00391">
    <property type="entry name" value="PEP-utilizers"/>
    <property type="match status" value="1"/>
</dbReference>
<organism evidence="18">
    <name type="scientific">Symphyocladia latiuscula</name>
    <dbReference type="NCBI Taxonomy" id="396806"/>
    <lineage>
        <taxon>Eukaryota</taxon>
        <taxon>Rhodophyta</taxon>
        <taxon>Florideophyceae</taxon>
        <taxon>Rhodymeniophycidae</taxon>
        <taxon>Ceramiales</taxon>
        <taxon>Rhodomelaceae</taxon>
        <taxon>Pterosiphonieae</taxon>
        <taxon>Symphyocladia</taxon>
    </lineage>
</organism>
<dbReference type="AlphaFoldDB" id="A0A097IU18"/>
<feature type="binding site" evidence="12">
    <location>
        <position position="799"/>
    </location>
    <ligand>
        <name>substrate</name>
    </ligand>
</feature>
<dbReference type="PANTHER" id="PTHR22931">
    <property type="entry name" value="PHOSPHOENOLPYRUVATE DIKINASE-RELATED"/>
    <property type="match status" value="1"/>
</dbReference>
<dbReference type="NCBIfam" id="TIGR01828">
    <property type="entry name" value="pyru_phos_dikin"/>
    <property type="match status" value="1"/>
</dbReference>
<evidence type="ECO:0000313" key="18">
    <source>
        <dbReference type="EMBL" id="AIT69970.1"/>
    </source>
</evidence>
<dbReference type="NCBIfam" id="NF004531">
    <property type="entry name" value="PRK05878.1"/>
    <property type="match status" value="1"/>
</dbReference>
<dbReference type="PANTHER" id="PTHR22931:SF9">
    <property type="entry name" value="PYRUVATE, PHOSPHATE DIKINASE 1, CHLOROPLASTIC"/>
    <property type="match status" value="1"/>
</dbReference>
<evidence type="ECO:0000256" key="2">
    <source>
        <dbReference type="ARBA" id="ARBA00007837"/>
    </source>
</evidence>
<dbReference type="InterPro" id="IPR015813">
    <property type="entry name" value="Pyrv/PenolPyrv_kinase-like_dom"/>
</dbReference>
<reference evidence="18" key="1">
    <citation type="journal article" date="2014" name="PLoS ONE">
        <title>Phylogeny of c4-photosynthesis enzymes based on algal transcriptomic and genomic data supports an archaeal/proteobacterial origin and multiple duplication for most c4-related genes.</title>
        <authorList>
            <person name="Chi S."/>
            <person name="Wu S."/>
            <person name="Yu J."/>
            <person name="Wang X."/>
            <person name="Tang X."/>
            <person name="Liu T."/>
        </authorList>
    </citation>
    <scope>NUCLEOTIDE SEQUENCE</scope>
    <source>
        <strain evidence="18">UYFR-2004746</strain>
    </source>
</reference>
<dbReference type="Gene3D" id="3.30.470.20">
    <property type="entry name" value="ATP-grasp fold, B domain"/>
    <property type="match status" value="1"/>
</dbReference>
<dbReference type="EMBL" id="KM113707">
    <property type="protein sequence ID" value="AIT69970.1"/>
    <property type="molecule type" value="mRNA"/>
</dbReference>
<dbReference type="SUPFAM" id="SSF56059">
    <property type="entry name" value="Glutathione synthetase ATP-binding domain-like"/>
    <property type="match status" value="1"/>
</dbReference>
<feature type="binding site" evidence="12">
    <location>
        <position position="592"/>
    </location>
    <ligand>
        <name>substrate</name>
    </ligand>
</feature>
<feature type="domain" description="PEP-utilising enzyme mobile" evidence="15">
    <location>
        <begin position="451"/>
        <end position="534"/>
    </location>
</feature>
<feature type="domain" description="PEP-utilising enzyme C-terminal" evidence="17">
    <location>
        <begin position="551"/>
        <end position="900"/>
    </location>
</feature>
<dbReference type="GO" id="GO:0050242">
    <property type="term" value="F:pyruvate, phosphate dikinase activity"/>
    <property type="evidence" value="ECO:0007669"/>
    <property type="project" value="UniProtKB-UniRule"/>
</dbReference>
<dbReference type="PIRSF" id="PIRSF000853">
    <property type="entry name" value="PPDK"/>
    <property type="match status" value="1"/>
</dbReference>
<keyword evidence="8" id="KW-0067">ATP-binding</keyword>
<name>A0A097IU18_9FLOR</name>
<feature type="compositionally biased region" description="Polar residues" evidence="14">
    <location>
        <begin position="1"/>
        <end position="14"/>
    </location>
</feature>
<keyword evidence="5 13" id="KW-0479">Metal-binding</keyword>
<keyword evidence="4" id="KW-0808">Transferase</keyword>
<dbReference type="InterPro" id="IPR018274">
    <property type="entry name" value="PEP_util_AS"/>
</dbReference>
<feature type="binding site" evidence="12">
    <location>
        <position position="800"/>
    </location>
    <ligand>
        <name>substrate</name>
    </ligand>
</feature>
<evidence type="ECO:0000256" key="4">
    <source>
        <dbReference type="ARBA" id="ARBA00022679"/>
    </source>
</evidence>
<accession>A0A097IU18</accession>
<feature type="active site" description="Tele-phosphohistidine intermediate" evidence="11">
    <location>
        <position position="485"/>
    </location>
</feature>
<dbReference type="GO" id="GO:0046872">
    <property type="term" value="F:metal ion binding"/>
    <property type="evidence" value="ECO:0007669"/>
    <property type="project" value="UniProtKB-UniRule"/>
</dbReference>
<dbReference type="SUPFAM" id="SSF52009">
    <property type="entry name" value="Phosphohistidine domain"/>
    <property type="match status" value="1"/>
</dbReference>
<dbReference type="InterPro" id="IPR010121">
    <property type="entry name" value="Pyruvate_phosphate_dikinase"/>
</dbReference>
<evidence type="ECO:0000256" key="6">
    <source>
        <dbReference type="ARBA" id="ARBA00022741"/>
    </source>
</evidence>
<comment type="similarity">
    <text evidence="2 10">Belongs to the PEP-utilizing enzyme family.</text>
</comment>
<keyword evidence="6" id="KW-0547">Nucleotide-binding</keyword>
<feature type="binding site" evidence="13">
    <location>
        <position position="800"/>
    </location>
    <ligand>
        <name>Mg(2+)</name>
        <dbReference type="ChEBI" id="CHEBI:18420"/>
    </ligand>
</feature>
<gene>
    <name evidence="18" type="primary">ppdk</name>
</gene>
<feature type="active site" description="Proton donor" evidence="11">
    <location>
        <position position="862"/>
    </location>
</feature>
<evidence type="ECO:0000256" key="1">
    <source>
        <dbReference type="ARBA" id="ARBA00001946"/>
    </source>
</evidence>
<dbReference type="PROSITE" id="PS00370">
    <property type="entry name" value="PEP_ENZYMES_PHOS_SITE"/>
    <property type="match status" value="1"/>
</dbReference>
<evidence type="ECO:0000256" key="7">
    <source>
        <dbReference type="ARBA" id="ARBA00022777"/>
    </source>
</evidence>
<dbReference type="Gene3D" id="3.50.30.10">
    <property type="entry name" value="Phosphohistidine domain"/>
    <property type="match status" value="1"/>
</dbReference>
<protein>
    <recommendedName>
        <fullName evidence="3 10">Pyruvate, phosphate dikinase</fullName>
        <ecNumber evidence="3 10">2.7.9.1</ecNumber>
    </recommendedName>
</protein>
<dbReference type="InterPro" id="IPR036637">
    <property type="entry name" value="Phosphohistidine_dom_sf"/>
</dbReference>
<dbReference type="Gene3D" id="1.20.80.30">
    <property type="match status" value="1"/>
</dbReference>
<evidence type="ECO:0000259" key="17">
    <source>
        <dbReference type="Pfam" id="PF02896"/>
    </source>
</evidence>
<dbReference type="Gene3D" id="1.10.189.10">
    <property type="entry name" value="Pyruvate Phosphate Dikinase, domain 2"/>
    <property type="match status" value="1"/>
</dbReference>
<dbReference type="GO" id="GO:0005524">
    <property type="term" value="F:ATP binding"/>
    <property type="evidence" value="ECO:0007669"/>
    <property type="project" value="UniProtKB-UniRule"/>
</dbReference>
<proteinExistence type="evidence at transcript level"/>
<evidence type="ECO:0000256" key="10">
    <source>
        <dbReference type="PIRNR" id="PIRNR000853"/>
    </source>
</evidence>
<dbReference type="InterPro" id="IPR002192">
    <property type="entry name" value="PPDK_AMP/ATP-bd"/>
</dbReference>
<evidence type="ECO:0000256" key="12">
    <source>
        <dbReference type="PIRSR" id="PIRSR000853-2"/>
    </source>
</evidence>
<dbReference type="Gene3D" id="3.20.20.60">
    <property type="entry name" value="Phosphoenolpyruvate-binding domains"/>
    <property type="match status" value="1"/>
</dbReference>
<feature type="binding site" evidence="12">
    <location>
        <position position="798"/>
    </location>
    <ligand>
        <name>substrate</name>
    </ligand>
</feature>
<dbReference type="InterPro" id="IPR040442">
    <property type="entry name" value="Pyrv_kinase-like_dom_sf"/>
</dbReference>
<dbReference type="InterPro" id="IPR008279">
    <property type="entry name" value="PEP-util_enz_mobile_dom"/>
</dbReference>
<feature type="domain" description="Pyruvate phosphate dikinase AMP/ATP-binding" evidence="16">
    <location>
        <begin position="100"/>
        <end position="329"/>
    </location>
</feature>
<comment type="cofactor">
    <cofactor evidence="1 10 13">
        <name>Mg(2+)</name>
        <dbReference type="ChEBI" id="CHEBI:18420"/>
    </cofactor>
</comment>
<feature type="region of interest" description="Disordered" evidence="14">
    <location>
        <begin position="1"/>
        <end position="33"/>
    </location>
</feature>
<dbReference type="GO" id="GO:0016301">
    <property type="term" value="F:kinase activity"/>
    <property type="evidence" value="ECO:0007669"/>
    <property type="project" value="UniProtKB-UniRule"/>
</dbReference>
<dbReference type="InterPro" id="IPR000121">
    <property type="entry name" value="PEP_util_C"/>
</dbReference>
<keyword evidence="18" id="KW-0670">Pyruvate</keyword>